<dbReference type="OrthoDB" id="2222217at2"/>
<sequence>MEKSGYVSIWFGNINDSIEEIEEYVDLTYDEDGDSVPSEFFNDFHIDSGETDEDTIEKEVYESTSSDISILLKGCSYEEVIIPRLKSIYLEKSYNAIILVYNFAYDRDIASANGFDFIAVTEYEDEVSSLY</sequence>
<name>A0A7C8GRZ0_9BACI</name>
<proteinExistence type="predicted"/>
<dbReference type="AlphaFoldDB" id="A0A7C8GRZ0"/>
<keyword evidence="2" id="KW-1185">Reference proteome</keyword>
<evidence type="ECO:0000313" key="2">
    <source>
        <dbReference type="Proteomes" id="UP000480246"/>
    </source>
</evidence>
<organism evidence="1 2">
    <name type="scientific">Gracilibacillus oryzae</name>
    <dbReference type="NCBI Taxonomy" id="1672701"/>
    <lineage>
        <taxon>Bacteria</taxon>
        <taxon>Bacillati</taxon>
        <taxon>Bacillota</taxon>
        <taxon>Bacilli</taxon>
        <taxon>Bacillales</taxon>
        <taxon>Bacillaceae</taxon>
        <taxon>Gracilibacillus</taxon>
    </lineage>
</organism>
<evidence type="ECO:0000313" key="1">
    <source>
        <dbReference type="EMBL" id="KAB8129172.1"/>
    </source>
</evidence>
<dbReference type="Pfam" id="PF14112">
    <property type="entry name" value="DUF4284"/>
    <property type="match status" value="1"/>
</dbReference>
<gene>
    <name evidence="1" type="ORF">F9U64_15410</name>
</gene>
<protein>
    <submittedName>
        <fullName evidence="1">Immunity 22 family protein</fullName>
    </submittedName>
</protein>
<dbReference type="EMBL" id="WEID01000077">
    <property type="protein sequence ID" value="KAB8129172.1"/>
    <property type="molecule type" value="Genomic_DNA"/>
</dbReference>
<comment type="caution">
    <text evidence="1">The sequence shown here is derived from an EMBL/GenBank/DDBJ whole genome shotgun (WGS) entry which is preliminary data.</text>
</comment>
<dbReference type="InterPro" id="IPR025560">
    <property type="entry name" value="Imm22"/>
</dbReference>
<dbReference type="Proteomes" id="UP000480246">
    <property type="component" value="Unassembled WGS sequence"/>
</dbReference>
<dbReference type="RefSeq" id="WP_153405521.1">
    <property type="nucleotide sequence ID" value="NZ_ML762437.1"/>
</dbReference>
<accession>A0A7C8GRZ0</accession>
<reference evidence="1 2" key="1">
    <citation type="submission" date="2019-10" db="EMBL/GenBank/DDBJ databases">
        <title>Gracilibacillus sp. nov. isolated from rice seeds.</title>
        <authorList>
            <person name="He S."/>
        </authorList>
    </citation>
    <scope>NUCLEOTIDE SEQUENCE [LARGE SCALE GENOMIC DNA]</scope>
    <source>
        <strain evidence="1 2">TD8</strain>
    </source>
</reference>